<reference evidence="6 7" key="1">
    <citation type="journal article" date="2014" name="Int. J. Syst. Evol. Microbiol.">
        <title>Listeria floridensis sp. nov., Listeria aquatica sp. nov., Listeria cornellensis sp. nov., Listeria riparia sp. nov. and Listeria grandensis sp. nov., from agricultural and natural environments.</title>
        <authorList>
            <person name="den Bakker H.C."/>
            <person name="Warchocki S."/>
            <person name="Wright E.M."/>
            <person name="Allred A.F."/>
            <person name="Ahlstrom C."/>
            <person name="Manuel C.S."/>
            <person name="Stasiewicz M.J."/>
            <person name="Burrell A."/>
            <person name="Roof S."/>
            <person name="Strawn L."/>
            <person name="Fortes E.D."/>
            <person name="Nightingale K.K."/>
            <person name="Kephart D."/>
            <person name="Wiedmann M."/>
        </authorList>
    </citation>
    <scope>NUCLEOTIDE SEQUENCE [LARGE SCALE GENOMIC DNA]</scope>
    <source>
        <strain evidence="6 7">FSL S10-1187</strain>
    </source>
</reference>
<accession>A0ABP3AWB1</accession>
<dbReference type="InterPro" id="IPR027417">
    <property type="entry name" value="P-loop_NTPase"/>
</dbReference>
<dbReference type="PANTHER" id="PTHR47963:SF7">
    <property type="entry name" value="ATP-DEPENDENT RNA HELICASE YFML-RELATED"/>
    <property type="match status" value="1"/>
</dbReference>
<dbReference type="SUPFAM" id="SSF52540">
    <property type="entry name" value="P-loop containing nucleoside triphosphate hydrolases"/>
    <property type="match status" value="2"/>
</dbReference>
<dbReference type="InterPro" id="IPR014001">
    <property type="entry name" value="Helicase_ATP-bd"/>
</dbReference>
<proteinExistence type="predicted"/>
<keyword evidence="7" id="KW-1185">Reference proteome</keyword>
<sequence length="278" mass="31358">MNNQLMERWQEAFLEHGYAEPTEIQTALYEPLVNGADVLAISPTGTGKTVAYTLPLLEKIEAKPALQWLVLAPSHELVMQIADAIRSWVSNSGISVAAIIGGANVKRQIERLKKKPQIIVGSPGRVFELIEQKKIKMHELKVITLDEADQLLLPENSKKTIEIVGRAQRDVELVLVSATRPAEPQAFFGQFERTPLEMEVKPEHRATENIEHLYMDVENRDKATLIRRLSQIDEMRALVFVRDKPRMDILLDKLAYDGVKAAGIHSDIRKDTRQKNAA</sequence>
<protein>
    <recommendedName>
        <fullName evidence="5">Helicase ATP-binding domain-containing protein</fullName>
    </recommendedName>
</protein>
<dbReference type="SMART" id="SM00487">
    <property type="entry name" value="DEXDc"/>
    <property type="match status" value="1"/>
</dbReference>
<evidence type="ECO:0000256" key="2">
    <source>
        <dbReference type="ARBA" id="ARBA00022801"/>
    </source>
</evidence>
<organism evidence="6 7">
    <name type="scientific">Listeria floridensis FSL S10-1187</name>
    <dbReference type="NCBI Taxonomy" id="1265817"/>
    <lineage>
        <taxon>Bacteria</taxon>
        <taxon>Bacillati</taxon>
        <taxon>Bacillota</taxon>
        <taxon>Bacilli</taxon>
        <taxon>Bacillales</taxon>
        <taxon>Listeriaceae</taxon>
        <taxon>Listeria</taxon>
    </lineage>
</organism>
<dbReference type="InterPro" id="IPR044742">
    <property type="entry name" value="DEAD/DEAH_RhlB"/>
</dbReference>
<name>A0ABP3AWB1_9LIST</name>
<dbReference type="InterPro" id="IPR050547">
    <property type="entry name" value="DEAD_box_RNA_helicases"/>
</dbReference>
<gene>
    <name evidence="6" type="ORF">MFLO_11265</name>
</gene>
<evidence type="ECO:0000256" key="3">
    <source>
        <dbReference type="ARBA" id="ARBA00022806"/>
    </source>
</evidence>
<dbReference type="PROSITE" id="PS51192">
    <property type="entry name" value="HELICASE_ATP_BIND_1"/>
    <property type="match status" value="1"/>
</dbReference>
<evidence type="ECO:0000256" key="4">
    <source>
        <dbReference type="ARBA" id="ARBA00022840"/>
    </source>
</evidence>
<keyword evidence="2" id="KW-0378">Hydrolase</keyword>
<dbReference type="Proteomes" id="UP000019249">
    <property type="component" value="Unassembled WGS sequence"/>
</dbReference>
<evidence type="ECO:0000313" key="6">
    <source>
        <dbReference type="EMBL" id="EUJ29162.1"/>
    </source>
</evidence>
<keyword evidence="1" id="KW-0547">Nucleotide-binding</keyword>
<comment type="caution">
    <text evidence="6">The sequence shown here is derived from an EMBL/GenBank/DDBJ whole genome shotgun (WGS) entry which is preliminary data.</text>
</comment>
<keyword evidence="4" id="KW-0067">ATP-binding</keyword>
<dbReference type="InterPro" id="IPR011545">
    <property type="entry name" value="DEAD/DEAH_box_helicase_dom"/>
</dbReference>
<dbReference type="Pfam" id="PF00270">
    <property type="entry name" value="DEAD"/>
    <property type="match status" value="1"/>
</dbReference>
<evidence type="ECO:0000313" key="7">
    <source>
        <dbReference type="Proteomes" id="UP000019249"/>
    </source>
</evidence>
<feature type="domain" description="Helicase ATP-binding" evidence="5">
    <location>
        <begin position="29"/>
        <end position="198"/>
    </location>
</feature>
<dbReference type="CDD" id="cd00268">
    <property type="entry name" value="DEADc"/>
    <property type="match status" value="1"/>
</dbReference>
<keyword evidence="3" id="KW-0347">Helicase</keyword>
<evidence type="ECO:0000256" key="1">
    <source>
        <dbReference type="ARBA" id="ARBA00022741"/>
    </source>
</evidence>
<dbReference type="EMBL" id="AODF01000026">
    <property type="protein sequence ID" value="EUJ29162.1"/>
    <property type="molecule type" value="Genomic_DNA"/>
</dbReference>
<dbReference type="PANTHER" id="PTHR47963">
    <property type="entry name" value="DEAD-BOX ATP-DEPENDENT RNA HELICASE 47, MITOCHONDRIAL"/>
    <property type="match status" value="1"/>
</dbReference>
<dbReference type="Gene3D" id="3.40.50.300">
    <property type="entry name" value="P-loop containing nucleotide triphosphate hydrolases"/>
    <property type="match status" value="2"/>
</dbReference>
<evidence type="ECO:0000259" key="5">
    <source>
        <dbReference type="PROSITE" id="PS51192"/>
    </source>
</evidence>